<evidence type="ECO:0000313" key="2">
    <source>
        <dbReference type="EMBL" id="MBC2603782.1"/>
    </source>
</evidence>
<keyword evidence="2" id="KW-0378">Hydrolase</keyword>
<dbReference type="Gene3D" id="3.40.50.1110">
    <property type="entry name" value="SGNH hydrolase"/>
    <property type="match status" value="1"/>
</dbReference>
<comment type="caution">
    <text evidence="2">The sequence shown here is derived from an EMBL/GenBank/DDBJ whole genome shotgun (WGS) entry which is preliminary data.</text>
</comment>
<dbReference type="Pfam" id="PF13472">
    <property type="entry name" value="Lipase_GDSL_2"/>
    <property type="match status" value="1"/>
</dbReference>
<accession>A0A7X1B1E6</accession>
<dbReference type="PANTHER" id="PTHR30383:SF5">
    <property type="entry name" value="SGNH HYDROLASE-TYPE ESTERASE DOMAIN-CONTAINING PROTEIN"/>
    <property type="match status" value="1"/>
</dbReference>
<feature type="domain" description="SGNH hydrolase-type esterase" evidence="1">
    <location>
        <begin position="113"/>
        <end position="310"/>
    </location>
</feature>
<dbReference type="Proteomes" id="UP000525652">
    <property type="component" value="Unassembled WGS sequence"/>
</dbReference>
<dbReference type="PANTHER" id="PTHR30383">
    <property type="entry name" value="THIOESTERASE 1/PROTEASE 1/LYSOPHOSPHOLIPASE L1"/>
    <property type="match status" value="1"/>
</dbReference>
<name>A0A7X1B1E6_9BACT</name>
<dbReference type="SUPFAM" id="SSF52266">
    <property type="entry name" value="SGNH hydrolase"/>
    <property type="match status" value="1"/>
</dbReference>
<dbReference type="InterPro" id="IPR036514">
    <property type="entry name" value="SGNH_hydro_sf"/>
</dbReference>
<gene>
    <name evidence="2" type="ORF">H5P30_18540</name>
</gene>
<reference evidence="2 3" key="1">
    <citation type="submission" date="2020-07" db="EMBL/GenBank/DDBJ databases">
        <authorList>
            <person name="Feng X."/>
        </authorList>
    </citation>
    <scope>NUCLEOTIDE SEQUENCE [LARGE SCALE GENOMIC DNA]</scope>
    <source>
        <strain evidence="2 3">JCM14086</strain>
    </source>
</reference>
<organism evidence="2 3">
    <name type="scientific">Puniceicoccus vermicola</name>
    <dbReference type="NCBI Taxonomy" id="388746"/>
    <lineage>
        <taxon>Bacteria</taxon>
        <taxon>Pseudomonadati</taxon>
        <taxon>Verrucomicrobiota</taxon>
        <taxon>Opitutia</taxon>
        <taxon>Puniceicoccales</taxon>
        <taxon>Puniceicoccaceae</taxon>
        <taxon>Puniceicoccus</taxon>
    </lineage>
</organism>
<evidence type="ECO:0000313" key="3">
    <source>
        <dbReference type="Proteomes" id="UP000525652"/>
    </source>
</evidence>
<dbReference type="Gene3D" id="2.60.40.1190">
    <property type="match status" value="1"/>
</dbReference>
<keyword evidence="3" id="KW-1185">Reference proteome</keyword>
<proteinExistence type="predicted"/>
<dbReference type="InterPro" id="IPR013830">
    <property type="entry name" value="SGNH_hydro"/>
</dbReference>
<protein>
    <submittedName>
        <fullName evidence="2">SGNH/GDSL hydrolase family protein</fullName>
    </submittedName>
</protein>
<dbReference type="EMBL" id="JACHVA010000132">
    <property type="protein sequence ID" value="MBC2603782.1"/>
    <property type="molecule type" value="Genomic_DNA"/>
</dbReference>
<sequence length="706" mass="78554">MILQAENTVPSLVFIGDPVKIWVDGFEGQYSAEITTFSADGAVEKETDSLDFQEGVAFWTPRTEGIYRIRVGDRELRGMAMNLPPPLNEEALLEQLPRQGQRLLAGDRFTILAMGDSVTATGDYPTMLAMMLRRATGNQQVSVIERAYPGRSNDASVRNFARDTKGVDPNLAVIMYGLNDQGARVPLPAYLEQTEWLVDHLREEFDADVILLDPTPDTGIVLPDRSGQMIEPSKIFRTQTYSAARRDLAQEIGVPVADTFEALWGEGGESLLAVGEGLWPMFPLHYSKPFTSLIENGGKGDTIHPNALGHLALARAVFDRINGFSEPGRLELSGQTRWVDGGVETEILARNLTPENLSGVLRFYPIPQESVAGEEPYEIASGNSARFVFRWPGIEGPEDLLMPGIEQVFRQPGPYVVILDQWRDGNQARGVHVPWSPTLDFPLQRYVTDAGVMEVSLLVGDEERKVFVTIPEEEPVGRIPLQEKIQVGAETTWAVGELAYTRFGGATSMEATVDGNLDEWSDAFWVPVGERIQARWTSGPRDFRERVEDCNLEWSFAAGEEGLYLAFRGTGNTRADQFAVYFDPRSPEELGTAGPYTWVGGSFAKDGKLTVRAGDSSEATSGIQFDYQEERGRLSGEIFVPYEFLNTSAWPESGDLGLSIVWTHRIEGRKPTFLMWAEDGHPWNTRWYGVVRLDPEGSLPYRVRVK</sequence>
<dbReference type="GO" id="GO:0004622">
    <property type="term" value="F:phosphatidylcholine lysophospholipase activity"/>
    <property type="evidence" value="ECO:0007669"/>
    <property type="project" value="TreeGrafter"/>
</dbReference>
<evidence type="ECO:0000259" key="1">
    <source>
        <dbReference type="Pfam" id="PF13472"/>
    </source>
</evidence>
<dbReference type="InterPro" id="IPR051532">
    <property type="entry name" value="Ester_Hydrolysis_Enzymes"/>
</dbReference>
<dbReference type="AlphaFoldDB" id="A0A7X1B1E6"/>